<dbReference type="EMBL" id="HBUF01679354">
    <property type="protein sequence ID" value="CAG6792068.1"/>
    <property type="molecule type" value="Transcribed_RNA"/>
</dbReference>
<organism evidence="1">
    <name type="scientific">Cacopsylla melanoneura</name>
    <dbReference type="NCBI Taxonomy" id="428564"/>
    <lineage>
        <taxon>Eukaryota</taxon>
        <taxon>Metazoa</taxon>
        <taxon>Ecdysozoa</taxon>
        <taxon>Arthropoda</taxon>
        <taxon>Hexapoda</taxon>
        <taxon>Insecta</taxon>
        <taxon>Pterygota</taxon>
        <taxon>Neoptera</taxon>
        <taxon>Paraneoptera</taxon>
        <taxon>Hemiptera</taxon>
        <taxon>Sternorrhyncha</taxon>
        <taxon>Psylloidea</taxon>
        <taxon>Psyllidae</taxon>
        <taxon>Psyllinae</taxon>
        <taxon>Cacopsylla</taxon>
    </lineage>
</organism>
<dbReference type="EMBL" id="HBUF01361017">
    <property type="protein sequence ID" value="CAG6720711.1"/>
    <property type="molecule type" value="Transcribed_RNA"/>
</dbReference>
<dbReference type="EMBL" id="HBUF01162610">
    <property type="protein sequence ID" value="CAG6650489.1"/>
    <property type="molecule type" value="Transcribed_RNA"/>
</dbReference>
<dbReference type="EMBL" id="HBUF01361018">
    <property type="protein sequence ID" value="CAG6720713.1"/>
    <property type="molecule type" value="Transcribed_RNA"/>
</dbReference>
<proteinExistence type="predicted"/>
<dbReference type="EMBL" id="HBUF01203709">
    <property type="protein sequence ID" value="CAG6662834.1"/>
    <property type="molecule type" value="Transcribed_RNA"/>
</dbReference>
<name>A0A8D8V811_9HEMI</name>
<dbReference type="EMBL" id="HBUF01162609">
    <property type="protein sequence ID" value="CAG6650487.1"/>
    <property type="molecule type" value="Transcribed_RNA"/>
</dbReference>
<dbReference type="EMBL" id="HBUF01203710">
    <property type="protein sequence ID" value="CAG6662836.1"/>
    <property type="molecule type" value="Transcribed_RNA"/>
</dbReference>
<evidence type="ECO:0000313" key="1">
    <source>
        <dbReference type="EMBL" id="CAG6720711.1"/>
    </source>
</evidence>
<sequence>MERAWSMLNKSWQHCLPMTKVSLFPKGQNCPLVLHLLFTPPMSVLFLPLSYTQQTHLTRFTRRTTTIILIMSYHRTIIPLKIITLSPSPPYSLLSIHQYLNPLVILCLT</sequence>
<accession>A0A8D8V811</accession>
<protein>
    <submittedName>
        <fullName evidence="1">Uncharacterized protein</fullName>
    </submittedName>
</protein>
<reference evidence="1" key="1">
    <citation type="submission" date="2021-05" db="EMBL/GenBank/DDBJ databases">
        <authorList>
            <person name="Alioto T."/>
            <person name="Alioto T."/>
            <person name="Gomez Garrido J."/>
        </authorList>
    </citation>
    <scope>NUCLEOTIDE SEQUENCE</scope>
</reference>
<dbReference type="AlphaFoldDB" id="A0A8D8V811"/>